<protein>
    <recommendedName>
        <fullName evidence="3">histidine kinase</fullName>
        <ecNumber evidence="3">2.7.13.3</ecNumber>
    </recommendedName>
</protein>
<comment type="subcellular location">
    <subcellularLocation>
        <location evidence="2">Membrane</location>
    </subcellularLocation>
</comment>
<dbReference type="InterPro" id="IPR000014">
    <property type="entry name" value="PAS"/>
</dbReference>
<evidence type="ECO:0000256" key="9">
    <source>
        <dbReference type="ARBA" id="ARBA00023012"/>
    </source>
</evidence>
<dbReference type="PROSITE" id="PS50885">
    <property type="entry name" value="HAMP"/>
    <property type="match status" value="1"/>
</dbReference>
<dbReference type="Pfam" id="PF02518">
    <property type="entry name" value="HATPase_c"/>
    <property type="match status" value="1"/>
</dbReference>
<dbReference type="InterPro" id="IPR036890">
    <property type="entry name" value="HATPase_C_sf"/>
</dbReference>
<name>A0A368JSR4_9BACT</name>
<dbReference type="InterPro" id="IPR035965">
    <property type="entry name" value="PAS-like_dom_sf"/>
</dbReference>
<evidence type="ECO:0000256" key="8">
    <source>
        <dbReference type="ARBA" id="ARBA00022840"/>
    </source>
</evidence>
<dbReference type="SUPFAM" id="SSF47384">
    <property type="entry name" value="Homodimeric domain of signal transducing histidine kinase"/>
    <property type="match status" value="1"/>
</dbReference>
<dbReference type="RefSeq" id="WP_114405705.1">
    <property type="nucleotide sequence ID" value="NZ_QOWE01000006.1"/>
</dbReference>
<accession>A0A368JSR4</accession>
<dbReference type="PRINTS" id="PR00344">
    <property type="entry name" value="BCTRLSENSOR"/>
</dbReference>
<evidence type="ECO:0000256" key="2">
    <source>
        <dbReference type="ARBA" id="ARBA00004370"/>
    </source>
</evidence>
<evidence type="ECO:0000259" key="11">
    <source>
        <dbReference type="PROSITE" id="PS50109"/>
    </source>
</evidence>
<dbReference type="EC" id="2.7.13.3" evidence="3"/>
<feature type="transmembrane region" description="Helical" evidence="10">
    <location>
        <begin position="9"/>
        <end position="28"/>
    </location>
</feature>
<dbReference type="GO" id="GO:0000155">
    <property type="term" value="F:phosphorelay sensor kinase activity"/>
    <property type="evidence" value="ECO:0007669"/>
    <property type="project" value="InterPro"/>
</dbReference>
<dbReference type="Gene3D" id="1.10.287.130">
    <property type="match status" value="1"/>
</dbReference>
<dbReference type="GO" id="GO:0005524">
    <property type="term" value="F:ATP binding"/>
    <property type="evidence" value="ECO:0007669"/>
    <property type="project" value="UniProtKB-KW"/>
</dbReference>
<dbReference type="SUPFAM" id="SSF55874">
    <property type="entry name" value="ATPase domain of HSP90 chaperone/DNA topoisomerase II/histidine kinase"/>
    <property type="match status" value="1"/>
</dbReference>
<comment type="caution">
    <text evidence="13">The sequence shown here is derived from an EMBL/GenBank/DDBJ whole genome shotgun (WGS) entry which is preliminary data.</text>
</comment>
<dbReference type="Gene3D" id="6.10.340.10">
    <property type="match status" value="1"/>
</dbReference>
<keyword evidence="10" id="KW-1133">Transmembrane helix</keyword>
<keyword evidence="8" id="KW-0067">ATP-binding</keyword>
<keyword evidence="10" id="KW-0472">Membrane</keyword>
<evidence type="ECO:0000259" key="12">
    <source>
        <dbReference type="PROSITE" id="PS50885"/>
    </source>
</evidence>
<evidence type="ECO:0000256" key="5">
    <source>
        <dbReference type="ARBA" id="ARBA00022679"/>
    </source>
</evidence>
<dbReference type="InterPro" id="IPR003594">
    <property type="entry name" value="HATPase_dom"/>
</dbReference>
<dbReference type="Proteomes" id="UP000253383">
    <property type="component" value="Unassembled WGS sequence"/>
</dbReference>
<proteinExistence type="predicted"/>
<evidence type="ECO:0000256" key="10">
    <source>
        <dbReference type="SAM" id="Phobius"/>
    </source>
</evidence>
<keyword evidence="5" id="KW-0808">Transferase</keyword>
<keyword evidence="9" id="KW-0902">Two-component regulatory system</keyword>
<dbReference type="Gene3D" id="3.30.450.20">
    <property type="entry name" value="PAS domain"/>
    <property type="match status" value="1"/>
</dbReference>
<feature type="domain" description="Histidine kinase" evidence="11">
    <location>
        <begin position="228"/>
        <end position="431"/>
    </location>
</feature>
<keyword evidence="14" id="KW-1185">Reference proteome</keyword>
<sequence length="431" mass="48967">MKLSLRTKYLFYIIAIHAALIFLIFKWLQENKLLFIVSEVLVLASVLAAIQIYRAFGQPSQFISAGIEAIKDKDFTIKFVPTGNREVDGLIDVYNLMIDQLREERTKQMEQQFFLEKLIEASPIATLIFDFDRRISSANPKATALLQRPANQLTGRYLSDIDHPLLNQLAQSNDNETRTLKGTGIETYRIQRSHFMDRGFRRDFILIEELTSEILESEKKAYSKVIRMMAHEVNNSIGAINSILNVTKSYMDAPDQEDVSHALQIAIERNDRLNLFMRRFADVVRLPQPHKNPTDLNEMVHNVSRLMHPQAAARGVVLHHALPPDSVWVPVDVVQLEQVLVNVIKNAIEACVAGQTVDILVTPEHLIIRDNGLPISPDLETNLFNPFFSTKPDGQGIGLTLTRDILLNHGFPFSLKTNPDGWTEFTILFGK</sequence>
<dbReference type="InterPro" id="IPR036097">
    <property type="entry name" value="HisK_dim/P_sf"/>
</dbReference>
<keyword evidence="6" id="KW-0547">Nucleotide-binding</keyword>
<evidence type="ECO:0000313" key="13">
    <source>
        <dbReference type="EMBL" id="RCR70006.1"/>
    </source>
</evidence>
<feature type="transmembrane region" description="Helical" evidence="10">
    <location>
        <begin position="34"/>
        <end position="53"/>
    </location>
</feature>
<evidence type="ECO:0000256" key="1">
    <source>
        <dbReference type="ARBA" id="ARBA00000085"/>
    </source>
</evidence>
<evidence type="ECO:0000256" key="3">
    <source>
        <dbReference type="ARBA" id="ARBA00012438"/>
    </source>
</evidence>
<dbReference type="PANTHER" id="PTHR43065">
    <property type="entry name" value="SENSOR HISTIDINE KINASE"/>
    <property type="match status" value="1"/>
</dbReference>
<gene>
    <name evidence="13" type="ORF">DUE52_09270</name>
</gene>
<dbReference type="EMBL" id="QOWE01000006">
    <property type="protein sequence ID" value="RCR70006.1"/>
    <property type="molecule type" value="Genomic_DNA"/>
</dbReference>
<dbReference type="InterPro" id="IPR003660">
    <property type="entry name" value="HAMP_dom"/>
</dbReference>
<keyword evidence="4" id="KW-0597">Phosphoprotein</keyword>
<feature type="domain" description="HAMP" evidence="12">
    <location>
        <begin position="54"/>
        <end position="106"/>
    </location>
</feature>
<dbReference type="SUPFAM" id="SSF55785">
    <property type="entry name" value="PYP-like sensor domain (PAS domain)"/>
    <property type="match status" value="1"/>
</dbReference>
<dbReference type="InterPro" id="IPR005467">
    <property type="entry name" value="His_kinase_dom"/>
</dbReference>
<evidence type="ECO:0000256" key="6">
    <source>
        <dbReference type="ARBA" id="ARBA00022741"/>
    </source>
</evidence>
<comment type="catalytic activity">
    <reaction evidence="1">
        <text>ATP + protein L-histidine = ADP + protein N-phospho-L-histidine.</text>
        <dbReference type="EC" id="2.7.13.3"/>
    </reaction>
</comment>
<dbReference type="Pfam" id="PF13188">
    <property type="entry name" value="PAS_8"/>
    <property type="match status" value="1"/>
</dbReference>
<dbReference type="GO" id="GO:0016020">
    <property type="term" value="C:membrane"/>
    <property type="evidence" value="ECO:0007669"/>
    <property type="project" value="UniProtKB-SubCell"/>
</dbReference>
<dbReference type="Gene3D" id="3.30.565.10">
    <property type="entry name" value="Histidine kinase-like ATPase, C-terminal domain"/>
    <property type="match status" value="1"/>
</dbReference>
<evidence type="ECO:0000256" key="7">
    <source>
        <dbReference type="ARBA" id="ARBA00022777"/>
    </source>
</evidence>
<keyword evidence="10" id="KW-0812">Transmembrane</keyword>
<dbReference type="SMART" id="SM00387">
    <property type="entry name" value="HATPase_c"/>
    <property type="match status" value="1"/>
</dbReference>
<dbReference type="PROSITE" id="PS50109">
    <property type="entry name" value="HIS_KIN"/>
    <property type="match status" value="1"/>
</dbReference>
<organism evidence="13 14">
    <name type="scientific">Larkinella punicea</name>
    <dbReference type="NCBI Taxonomy" id="2315727"/>
    <lineage>
        <taxon>Bacteria</taxon>
        <taxon>Pseudomonadati</taxon>
        <taxon>Bacteroidota</taxon>
        <taxon>Cytophagia</taxon>
        <taxon>Cytophagales</taxon>
        <taxon>Spirosomataceae</taxon>
        <taxon>Larkinella</taxon>
    </lineage>
</organism>
<keyword evidence="7 13" id="KW-0418">Kinase</keyword>
<dbReference type="PANTHER" id="PTHR43065:SF10">
    <property type="entry name" value="PEROXIDE STRESS-ACTIVATED HISTIDINE KINASE MAK3"/>
    <property type="match status" value="1"/>
</dbReference>
<dbReference type="AlphaFoldDB" id="A0A368JSR4"/>
<evidence type="ECO:0000313" key="14">
    <source>
        <dbReference type="Proteomes" id="UP000253383"/>
    </source>
</evidence>
<dbReference type="InterPro" id="IPR004358">
    <property type="entry name" value="Sig_transdc_His_kin-like_C"/>
</dbReference>
<evidence type="ECO:0000256" key="4">
    <source>
        <dbReference type="ARBA" id="ARBA00022553"/>
    </source>
</evidence>
<reference evidence="13 14" key="1">
    <citation type="submission" date="2018-07" db="EMBL/GenBank/DDBJ databases">
        <title>Genome analysis of Larkinella rosea.</title>
        <authorList>
            <person name="Zhou Z."/>
            <person name="Wang G."/>
        </authorList>
    </citation>
    <scope>NUCLEOTIDE SEQUENCE [LARGE SCALE GENOMIC DNA]</scope>
    <source>
        <strain evidence="14">zzj9</strain>
    </source>
</reference>
<dbReference type="OrthoDB" id="1931120at2"/>